<dbReference type="AlphaFoldDB" id="A0A6J6XEX9"/>
<evidence type="ECO:0000313" key="2">
    <source>
        <dbReference type="EMBL" id="CAB4795990.1"/>
    </source>
</evidence>
<reference evidence="2" key="1">
    <citation type="submission" date="2020-05" db="EMBL/GenBank/DDBJ databases">
        <authorList>
            <person name="Chiriac C."/>
            <person name="Salcher M."/>
            <person name="Ghai R."/>
            <person name="Kavagutti S V."/>
        </authorList>
    </citation>
    <scope>NUCLEOTIDE SEQUENCE</scope>
</reference>
<evidence type="ECO:0000256" key="1">
    <source>
        <dbReference type="SAM" id="MobiDB-lite"/>
    </source>
</evidence>
<proteinExistence type="predicted"/>
<dbReference type="EMBL" id="CAFAAI010000110">
    <property type="protein sequence ID" value="CAB4795990.1"/>
    <property type="molecule type" value="Genomic_DNA"/>
</dbReference>
<accession>A0A6J6XEX9</accession>
<sequence>MVATVSINATMYKKNANTAGVAPLPRWPHPCHKNAQLPEPISGSAFSAAPPSPK</sequence>
<organism evidence="2">
    <name type="scientific">freshwater metagenome</name>
    <dbReference type="NCBI Taxonomy" id="449393"/>
    <lineage>
        <taxon>unclassified sequences</taxon>
        <taxon>metagenomes</taxon>
        <taxon>ecological metagenomes</taxon>
    </lineage>
</organism>
<name>A0A6J6XEX9_9ZZZZ</name>
<feature type="region of interest" description="Disordered" evidence="1">
    <location>
        <begin position="33"/>
        <end position="54"/>
    </location>
</feature>
<feature type="compositionally biased region" description="Low complexity" evidence="1">
    <location>
        <begin position="44"/>
        <end position="54"/>
    </location>
</feature>
<protein>
    <submittedName>
        <fullName evidence="2">Unannotated protein</fullName>
    </submittedName>
</protein>
<gene>
    <name evidence="2" type="ORF">UFOPK2992_00745</name>
</gene>